<dbReference type="InterPro" id="IPR036582">
    <property type="entry name" value="Mao_N_sf"/>
</dbReference>
<dbReference type="Pfam" id="PF07833">
    <property type="entry name" value="Cu_amine_oxidN1"/>
    <property type="match status" value="1"/>
</dbReference>
<gene>
    <name evidence="6" type="ORF">ACFO1S_02175</name>
</gene>
<evidence type="ECO:0000259" key="4">
    <source>
        <dbReference type="Pfam" id="PF07833"/>
    </source>
</evidence>
<feature type="signal peptide" evidence="3">
    <location>
        <begin position="1"/>
        <end position="25"/>
    </location>
</feature>
<dbReference type="Gene3D" id="3.30.457.10">
    <property type="entry name" value="Copper amine oxidase-like, N-terminal domain"/>
    <property type="match status" value="1"/>
</dbReference>
<dbReference type="PANTHER" id="PTHR13833:SF71">
    <property type="entry name" value="NHL DOMAIN-CONTAINING PROTEIN"/>
    <property type="match status" value="1"/>
</dbReference>
<sequence>MRIFRTLLPTSAILLSFICGSTVYAAGSAAPLLNSNGQSMQQVATAAGDGLFRDKDGNPAAASFRMPGPLAIGSDGSLLIGDSGNHKIRKLNFKQVSTYAGPERSMLLDPSGLPQGALLDGKSSSALFHSPGGLAAGFDGTLYVADTQNNAIRKVAPSGQVTTLAGNGRIGSEDGTGTAASFYHPGGIAVTKTGIVYVADTLNHVIRKIDENGVTTTLNSAPVRVVEAFPGLAARAGDYKDGKLSEAWFNEPTGLALDNQNNLYVSDTGNQRIRYINFTTGQVTTVAGAGKASGGTAIYDKNALYAAGGYKDGKASDALFDAPKGIALDSSGGLVVADSLNHVIRYIHHGAVTTLAGLATESGMRDGIESTALFNHPDGVAIAADDTIYIADTGNNRIRSVSLYRLPSGLTKDNSIKVVVGQDQIKFDAKPETSRSRIMVPVRQIAERLGYKVSYADGGNTIRLTKADETIELYLNMKKIKRIDGNGLATVKATDVTAYNKNNRTYVPLRFFAEETGSDVQWIKKDQIAILRNK</sequence>
<evidence type="ECO:0000313" key="7">
    <source>
        <dbReference type="Proteomes" id="UP001595755"/>
    </source>
</evidence>
<dbReference type="InterPro" id="IPR012854">
    <property type="entry name" value="Cu_amine_oxidase-like_N"/>
</dbReference>
<evidence type="ECO:0000256" key="3">
    <source>
        <dbReference type="SAM" id="SignalP"/>
    </source>
</evidence>
<organism evidence="6 7">
    <name type="scientific">Cohnella boryungensis</name>
    <dbReference type="NCBI Taxonomy" id="768479"/>
    <lineage>
        <taxon>Bacteria</taxon>
        <taxon>Bacillati</taxon>
        <taxon>Bacillota</taxon>
        <taxon>Bacilli</taxon>
        <taxon>Bacillales</taxon>
        <taxon>Paenibacillaceae</taxon>
        <taxon>Cohnella</taxon>
    </lineage>
</organism>
<protein>
    <submittedName>
        <fullName evidence="6">Stalk domain-containing protein</fullName>
    </submittedName>
</protein>
<dbReference type="Pfam" id="PF01436">
    <property type="entry name" value="NHL"/>
    <property type="match status" value="2"/>
</dbReference>
<dbReference type="Pfam" id="PF25021">
    <property type="entry name" value="TEN_NHL"/>
    <property type="match status" value="1"/>
</dbReference>
<name>A0ABV8S4H0_9BACL</name>
<keyword evidence="7" id="KW-1185">Reference proteome</keyword>
<dbReference type="SUPFAM" id="SSF63825">
    <property type="entry name" value="YWTD domain"/>
    <property type="match status" value="1"/>
</dbReference>
<accession>A0ABV8S4H0</accession>
<comment type="caution">
    <text evidence="6">The sequence shown here is derived from an EMBL/GenBank/DDBJ whole genome shotgun (WGS) entry which is preliminary data.</text>
</comment>
<dbReference type="InterPro" id="IPR011042">
    <property type="entry name" value="6-blade_b-propeller_TolB-like"/>
</dbReference>
<evidence type="ECO:0000259" key="5">
    <source>
        <dbReference type="Pfam" id="PF25021"/>
    </source>
</evidence>
<dbReference type="PANTHER" id="PTHR13833">
    <property type="match status" value="1"/>
</dbReference>
<dbReference type="PROSITE" id="PS51125">
    <property type="entry name" value="NHL"/>
    <property type="match status" value="1"/>
</dbReference>
<feature type="domain" description="Teneurin NHL" evidence="5">
    <location>
        <begin position="174"/>
        <end position="218"/>
    </location>
</feature>
<proteinExistence type="predicted"/>
<feature type="repeat" description="NHL" evidence="2">
    <location>
        <begin position="249"/>
        <end position="279"/>
    </location>
</feature>
<keyword evidence="1" id="KW-0677">Repeat</keyword>
<dbReference type="Gene3D" id="2.120.10.30">
    <property type="entry name" value="TolB, C-terminal domain"/>
    <property type="match status" value="4"/>
</dbReference>
<dbReference type="SUPFAM" id="SSF55383">
    <property type="entry name" value="Copper amine oxidase, domain N"/>
    <property type="match status" value="1"/>
</dbReference>
<reference evidence="7" key="1">
    <citation type="journal article" date="2019" name="Int. J. Syst. Evol. Microbiol.">
        <title>The Global Catalogue of Microorganisms (GCM) 10K type strain sequencing project: providing services to taxonomists for standard genome sequencing and annotation.</title>
        <authorList>
            <consortium name="The Broad Institute Genomics Platform"/>
            <consortium name="The Broad Institute Genome Sequencing Center for Infectious Disease"/>
            <person name="Wu L."/>
            <person name="Ma J."/>
        </authorList>
    </citation>
    <scope>NUCLEOTIDE SEQUENCE [LARGE SCALE GENOMIC DNA]</scope>
    <source>
        <strain evidence="7">CGMCC 4.1641</strain>
    </source>
</reference>
<evidence type="ECO:0000256" key="1">
    <source>
        <dbReference type="ARBA" id="ARBA00022737"/>
    </source>
</evidence>
<feature type="chain" id="PRO_5046084936" evidence="3">
    <location>
        <begin position="26"/>
        <end position="534"/>
    </location>
</feature>
<feature type="domain" description="Copper amine oxidase-like N-terminal" evidence="4">
    <location>
        <begin position="420"/>
        <end position="527"/>
    </location>
</feature>
<dbReference type="InterPro" id="IPR001258">
    <property type="entry name" value="NHL_repeat"/>
</dbReference>
<keyword evidence="3" id="KW-0732">Signal</keyword>
<dbReference type="Proteomes" id="UP001595755">
    <property type="component" value="Unassembled WGS sequence"/>
</dbReference>
<dbReference type="EMBL" id="JBHSED010000003">
    <property type="protein sequence ID" value="MFC4302245.1"/>
    <property type="molecule type" value="Genomic_DNA"/>
</dbReference>
<evidence type="ECO:0000256" key="2">
    <source>
        <dbReference type="PROSITE-ProRule" id="PRU00504"/>
    </source>
</evidence>
<dbReference type="RefSeq" id="WP_204600875.1">
    <property type="nucleotide sequence ID" value="NZ_JBHSED010000003.1"/>
</dbReference>
<evidence type="ECO:0000313" key="6">
    <source>
        <dbReference type="EMBL" id="MFC4302245.1"/>
    </source>
</evidence>
<dbReference type="InterPro" id="IPR056822">
    <property type="entry name" value="TEN_NHL"/>
</dbReference>